<protein>
    <submittedName>
        <fullName evidence="1">Uncharacterized protein</fullName>
    </submittedName>
</protein>
<name>A0A392VGT8_9FABA</name>
<dbReference type="AlphaFoldDB" id="A0A392VGT8"/>
<organism evidence="1 2">
    <name type="scientific">Trifolium medium</name>
    <dbReference type="NCBI Taxonomy" id="97028"/>
    <lineage>
        <taxon>Eukaryota</taxon>
        <taxon>Viridiplantae</taxon>
        <taxon>Streptophyta</taxon>
        <taxon>Embryophyta</taxon>
        <taxon>Tracheophyta</taxon>
        <taxon>Spermatophyta</taxon>
        <taxon>Magnoliopsida</taxon>
        <taxon>eudicotyledons</taxon>
        <taxon>Gunneridae</taxon>
        <taxon>Pentapetalae</taxon>
        <taxon>rosids</taxon>
        <taxon>fabids</taxon>
        <taxon>Fabales</taxon>
        <taxon>Fabaceae</taxon>
        <taxon>Papilionoideae</taxon>
        <taxon>50 kb inversion clade</taxon>
        <taxon>NPAAA clade</taxon>
        <taxon>Hologalegina</taxon>
        <taxon>IRL clade</taxon>
        <taxon>Trifolieae</taxon>
        <taxon>Trifolium</taxon>
    </lineage>
</organism>
<comment type="caution">
    <text evidence="1">The sequence shown here is derived from an EMBL/GenBank/DDBJ whole genome shotgun (WGS) entry which is preliminary data.</text>
</comment>
<reference evidence="1 2" key="1">
    <citation type="journal article" date="2018" name="Front. Plant Sci.">
        <title>Red Clover (Trifolium pratense) and Zigzag Clover (T. medium) - A Picture of Genomic Similarities and Differences.</title>
        <authorList>
            <person name="Dluhosova J."/>
            <person name="Istvanek J."/>
            <person name="Nedelnik J."/>
            <person name="Repkova J."/>
        </authorList>
    </citation>
    <scope>NUCLEOTIDE SEQUENCE [LARGE SCALE GENOMIC DNA]</scope>
    <source>
        <strain evidence="2">cv. 10/8</strain>
        <tissue evidence="1">Leaf</tissue>
    </source>
</reference>
<keyword evidence="2" id="KW-1185">Reference proteome</keyword>
<dbReference type="EMBL" id="LXQA011157944">
    <property type="protein sequence ID" value="MCI87117.1"/>
    <property type="molecule type" value="Genomic_DNA"/>
</dbReference>
<sequence length="22" mass="2512">MEEELGLGEFMKIKGLDSSRNQ</sequence>
<proteinExistence type="predicted"/>
<evidence type="ECO:0000313" key="2">
    <source>
        <dbReference type="Proteomes" id="UP000265520"/>
    </source>
</evidence>
<accession>A0A392VGT8</accession>
<evidence type="ECO:0000313" key="1">
    <source>
        <dbReference type="EMBL" id="MCI87117.1"/>
    </source>
</evidence>
<feature type="non-terminal residue" evidence="1">
    <location>
        <position position="22"/>
    </location>
</feature>
<dbReference type="Proteomes" id="UP000265520">
    <property type="component" value="Unassembled WGS sequence"/>
</dbReference>